<sequence>MIFKTCKVTLSSSKNVIFRLNSNCVPKHKPVQLSDANTLDQFIKEHEKILVLTGAGISTESGIPDYRSADVGLYARSKSRPVIFQHFIKDPEIRKRYWARNFVGWPRFSSMSPNYAHKFLKKLEDKNKIVHIITQNVDNLHTKAGSKNVLELHGTAYVVHCLKCDYTIDRHKFQDVLSSLNPHVSIKELYSIRPDGDVELTPEEIGGFEVPRCPKCEGNLLIPRIVFFGDNIPKKRVQRVNNFVEECDSLLVMGSSLFVYSGYRIVLETKSANKPVAVVNIGPTRADDCINYKIEAKFGEILPLLNL</sequence>
<feature type="domain" description="Deacetylase sirtuin-type" evidence="4">
    <location>
        <begin position="26"/>
        <end position="307"/>
    </location>
</feature>
<evidence type="ECO:0000259" key="4">
    <source>
        <dbReference type="PROSITE" id="PS50305"/>
    </source>
</evidence>
<evidence type="ECO:0000256" key="3">
    <source>
        <dbReference type="PROSITE-ProRule" id="PRU00236"/>
    </source>
</evidence>
<feature type="binding site" evidence="3">
    <location>
        <position position="213"/>
    </location>
    <ligand>
        <name>Zn(2+)</name>
        <dbReference type="ChEBI" id="CHEBI:29105"/>
    </ligand>
</feature>
<dbReference type="GO" id="GO:0070403">
    <property type="term" value="F:NAD+ binding"/>
    <property type="evidence" value="ECO:0007669"/>
    <property type="project" value="InterPro"/>
</dbReference>
<keyword evidence="2" id="KW-0520">NAD</keyword>
<dbReference type="GO" id="GO:0005759">
    <property type="term" value="C:mitochondrial matrix"/>
    <property type="evidence" value="ECO:0007669"/>
    <property type="project" value="TreeGrafter"/>
</dbReference>
<feature type="active site" description="Proton acceptor" evidence="3">
    <location>
        <position position="153"/>
    </location>
</feature>
<gene>
    <name evidence="5" type="ORF">AGLY_013281</name>
</gene>
<dbReference type="PROSITE" id="PS50305">
    <property type="entry name" value="SIRTUIN"/>
    <property type="match status" value="1"/>
</dbReference>
<dbReference type="Pfam" id="PF02146">
    <property type="entry name" value="SIR2"/>
    <property type="match status" value="1"/>
</dbReference>
<dbReference type="NCBIfam" id="NF003738">
    <property type="entry name" value="PRK05333.1"/>
    <property type="match status" value="1"/>
</dbReference>
<evidence type="ECO:0000256" key="1">
    <source>
        <dbReference type="ARBA" id="ARBA00022679"/>
    </source>
</evidence>
<dbReference type="InterPro" id="IPR026591">
    <property type="entry name" value="Sirtuin_cat_small_dom_sf"/>
</dbReference>
<dbReference type="InterPro" id="IPR026590">
    <property type="entry name" value="Ssirtuin_cat_dom"/>
</dbReference>
<keyword evidence="3" id="KW-0862">Zinc</keyword>
<reference evidence="5 6" key="1">
    <citation type="submission" date="2019-08" db="EMBL/GenBank/DDBJ databases">
        <title>The genome of the soybean aphid Biotype 1, its phylome, world population structure and adaptation to the North American continent.</title>
        <authorList>
            <person name="Giordano R."/>
            <person name="Donthu R.K."/>
            <person name="Hernandez A.G."/>
            <person name="Wright C.L."/>
            <person name="Zimin A.V."/>
        </authorList>
    </citation>
    <scope>NUCLEOTIDE SEQUENCE [LARGE SCALE GENOMIC DNA]</scope>
    <source>
        <tissue evidence="5">Whole aphids</tissue>
    </source>
</reference>
<dbReference type="PANTHER" id="PTHR11085:SF10">
    <property type="entry name" value="NAD-DEPENDENT PROTEIN DEACYLASE SIRTUIN-5, MITOCHONDRIAL-RELATED"/>
    <property type="match status" value="1"/>
</dbReference>
<dbReference type="Gene3D" id="3.40.50.1220">
    <property type="entry name" value="TPP-binding domain"/>
    <property type="match status" value="1"/>
</dbReference>
<keyword evidence="6" id="KW-1185">Reference proteome</keyword>
<feature type="binding site" evidence="3">
    <location>
        <position position="216"/>
    </location>
    <ligand>
        <name>Zn(2+)</name>
        <dbReference type="ChEBI" id="CHEBI:29105"/>
    </ligand>
</feature>
<dbReference type="InterPro" id="IPR050134">
    <property type="entry name" value="NAD-dep_sirtuin_deacylases"/>
</dbReference>
<dbReference type="OrthoDB" id="424302at2759"/>
<dbReference type="GO" id="GO:0017136">
    <property type="term" value="F:histone deacetylase activity, NAD-dependent"/>
    <property type="evidence" value="ECO:0007669"/>
    <property type="project" value="TreeGrafter"/>
</dbReference>
<dbReference type="GO" id="GO:0046872">
    <property type="term" value="F:metal ion binding"/>
    <property type="evidence" value="ECO:0007669"/>
    <property type="project" value="UniProtKB-KW"/>
</dbReference>
<dbReference type="PANTHER" id="PTHR11085">
    <property type="entry name" value="NAD-DEPENDENT PROTEIN DEACYLASE SIRTUIN-5, MITOCHONDRIAL-RELATED"/>
    <property type="match status" value="1"/>
</dbReference>
<comment type="caution">
    <text evidence="5">The sequence shown here is derived from an EMBL/GenBank/DDBJ whole genome shotgun (WGS) entry which is preliminary data.</text>
</comment>
<proteinExistence type="predicted"/>
<dbReference type="SUPFAM" id="SSF52467">
    <property type="entry name" value="DHS-like NAD/FAD-binding domain"/>
    <property type="match status" value="1"/>
</dbReference>
<keyword evidence="3" id="KW-0479">Metal-binding</keyword>
<protein>
    <recommendedName>
        <fullName evidence="4">Deacetylase sirtuin-type domain-containing protein</fullName>
    </recommendedName>
</protein>
<dbReference type="InterPro" id="IPR003000">
    <property type="entry name" value="Sirtuin"/>
</dbReference>
<name>A0A6G0T6Q4_APHGL</name>
<dbReference type="AlphaFoldDB" id="A0A6G0T6Q4"/>
<evidence type="ECO:0000256" key="2">
    <source>
        <dbReference type="ARBA" id="ARBA00023027"/>
    </source>
</evidence>
<dbReference type="Proteomes" id="UP000475862">
    <property type="component" value="Unassembled WGS sequence"/>
</dbReference>
<dbReference type="EMBL" id="VYZN01000054">
    <property type="protein sequence ID" value="KAE9526633.1"/>
    <property type="molecule type" value="Genomic_DNA"/>
</dbReference>
<accession>A0A6G0T6Q4</accession>
<dbReference type="Gene3D" id="3.30.1600.10">
    <property type="entry name" value="SIR2/SIRT2 'Small Domain"/>
    <property type="match status" value="1"/>
</dbReference>
<feature type="binding site" evidence="3">
    <location>
        <position position="161"/>
    </location>
    <ligand>
        <name>Zn(2+)</name>
        <dbReference type="ChEBI" id="CHEBI:29105"/>
    </ligand>
</feature>
<feature type="binding site" evidence="3">
    <location>
        <position position="164"/>
    </location>
    <ligand>
        <name>Zn(2+)</name>
        <dbReference type="ChEBI" id="CHEBI:29105"/>
    </ligand>
</feature>
<evidence type="ECO:0000313" key="6">
    <source>
        <dbReference type="Proteomes" id="UP000475862"/>
    </source>
</evidence>
<dbReference type="InterPro" id="IPR029035">
    <property type="entry name" value="DHS-like_NAD/FAD-binding_dom"/>
</dbReference>
<evidence type="ECO:0000313" key="5">
    <source>
        <dbReference type="EMBL" id="KAE9526633.1"/>
    </source>
</evidence>
<organism evidence="5 6">
    <name type="scientific">Aphis glycines</name>
    <name type="common">Soybean aphid</name>
    <dbReference type="NCBI Taxonomy" id="307491"/>
    <lineage>
        <taxon>Eukaryota</taxon>
        <taxon>Metazoa</taxon>
        <taxon>Ecdysozoa</taxon>
        <taxon>Arthropoda</taxon>
        <taxon>Hexapoda</taxon>
        <taxon>Insecta</taxon>
        <taxon>Pterygota</taxon>
        <taxon>Neoptera</taxon>
        <taxon>Paraneoptera</taxon>
        <taxon>Hemiptera</taxon>
        <taxon>Sternorrhyncha</taxon>
        <taxon>Aphidomorpha</taxon>
        <taxon>Aphidoidea</taxon>
        <taxon>Aphididae</taxon>
        <taxon>Aphidini</taxon>
        <taxon>Aphis</taxon>
        <taxon>Aphis</taxon>
    </lineage>
</organism>
<keyword evidence="1" id="KW-0808">Transferase</keyword>